<dbReference type="Pfam" id="PF03992">
    <property type="entry name" value="ABM"/>
    <property type="match status" value="1"/>
</dbReference>
<dbReference type="GO" id="GO:0004497">
    <property type="term" value="F:monooxygenase activity"/>
    <property type="evidence" value="ECO:0007669"/>
    <property type="project" value="UniProtKB-KW"/>
</dbReference>
<gene>
    <name evidence="2" type="ORF">SAMN04488514_107198</name>
</gene>
<keyword evidence="2" id="KW-0503">Monooxygenase</keyword>
<sequence>MHVVIYKFNVINGFENDFEIVWEKLTEAFMNYSGGLGSRLHKDEEGNYMAYAQWPNKKTWEQAGSKLPETTNELIQARKRSCESTDVLFHLDITNDLLQPLQLTSREELLYRFIVIIRVRATSTHTKKEQFANYLGVEPEFSNL</sequence>
<name>A0A1G9SCU6_9FLAO</name>
<dbReference type="EMBL" id="FNGV01000007">
    <property type="protein sequence ID" value="SDM32625.1"/>
    <property type="molecule type" value="Genomic_DNA"/>
</dbReference>
<dbReference type="InterPro" id="IPR011008">
    <property type="entry name" value="Dimeric_a/b-barrel"/>
</dbReference>
<feature type="domain" description="ABM" evidence="1">
    <location>
        <begin position="1"/>
        <end position="62"/>
    </location>
</feature>
<dbReference type="RefSeq" id="WP_089891062.1">
    <property type="nucleotide sequence ID" value="NZ_FNGV01000007.1"/>
</dbReference>
<evidence type="ECO:0000259" key="1">
    <source>
        <dbReference type="Pfam" id="PF03992"/>
    </source>
</evidence>
<keyword evidence="3" id="KW-1185">Reference proteome</keyword>
<evidence type="ECO:0000313" key="2">
    <source>
        <dbReference type="EMBL" id="SDM32625.1"/>
    </source>
</evidence>
<accession>A0A1G9SCU6</accession>
<organism evidence="2 3">
    <name type="scientific">Kriegella aquimaris</name>
    <dbReference type="NCBI Taxonomy" id="192904"/>
    <lineage>
        <taxon>Bacteria</taxon>
        <taxon>Pseudomonadati</taxon>
        <taxon>Bacteroidota</taxon>
        <taxon>Flavobacteriia</taxon>
        <taxon>Flavobacteriales</taxon>
        <taxon>Flavobacteriaceae</taxon>
        <taxon>Kriegella</taxon>
    </lineage>
</organism>
<dbReference type="STRING" id="192904.SAMN04488514_107198"/>
<dbReference type="Proteomes" id="UP000199440">
    <property type="component" value="Unassembled WGS sequence"/>
</dbReference>
<dbReference type="AlphaFoldDB" id="A0A1G9SCU6"/>
<dbReference type="SUPFAM" id="SSF54909">
    <property type="entry name" value="Dimeric alpha+beta barrel"/>
    <property type="match status" value="1"/>
</dbReference>
<dbReference type="InterPro" id="IPR007138">
    <property type="entry name" value="ABM_dom"/>
</dbReference>
<dbReference type="Gene3D" id="3.30.70.100">
    <property type="match status" value="1"/>
</dbReference>
<reference evidence="3" key="1">
    <citation type="submission" date="2016-10" db="EMBL/GenBank/DDBJ databases">
        <authorList>
            <person name="Varghese N."/>
            <person name="Submissions S."/>
        </authorList>
    </citation>
    <scope>NUCLEOTIDE SEQUENCE [LARGE SCALE GENOMIC DNA]</scope>
    <source>
        <strain evidence="3">DSM 19886</strain>
    </source>
</reference>
<protein>
    <submittedName>
        <fullName evidence="2">Antibiotic biosynthesis monooxygenase</fullName>
    </submittedName>
</protein>
<proteinExistence type="predicted"/>
<keyword evidence="2" id="KW-0560">Oxidoreductase</keyword>
<evidence type="ECO:0000313" key="3">
    <source>
        <dbReference type="Proteomes" id="UP000199440"/>
    </source>
</evidence>
<dbReference type="OrthoDB" id="6105906at2"/>